<sequence>MPYSFNLDLVITSLDRIMKQMLHVLFTINSSENPTSSDENSTSFGDDRDKNSSTMFDLGRGIILSEFSYEYPETTDDVLFQSDPHHLFNLKQEDSLVLLNSLNIVHYCAYQDETQQLSDSEKTQKSVFMWILELNTNLKLALLHEFPVFNSDSLE</sequence>
<evidence type="ECO:0000313" key="1">
    <source>
        <dbReference type="EMBL" id="GME71854.1"/>
    </source>
</evidence>
<name>A0ACB5ST85_AMBMO</name>
<dbReference type="EMBL" id="BSXS01000295">
    <property type="protein sequence ID" value="GME71854.1"/>
    <property type="molecule type" value="Genomic_DNA"/>
</dbReference>
<accession>A0ACB5ST85</accession>
<proteinExistence type="predicted"/>
<dbReference type="Proteomes" id="UP001165064">
    <property type="component" value="Unassembled WGS sequence"/>
</dbReference>
<keyword evidence="2" id="KW-1185">Reference proteome</keyword>
<protein>
    <submittedName>
        <fullName evidence="1">Unnamed protein product</fullName>
    </submittedName>
</protein>
<organism evidence="1 2">
    <name type="scientific">Ambrosiozyma monospora</name>
    <name type="common">Yeast</name>
    <name type="synonym">Endomycopsis monosporus</name>
    <dbReference type="NCBI Taxonomy" id="43982"/>
    <lineage>
        <taxon>Eukaryota</taxon>
        <taxon>Fungi</taxon>
        <taxon>Dikarya</taxon>
        <taxon>Ascomycota</taxon>
        <taxon>Saccharomycotina</taxon>
        <taxon>Pichiomycetes</taxon>
        <taxon>Pichiales</taxon>
        <taxon>Pichiaceae</taxon>
        <taxon>Ambrosiozyma</taxon>
    </lineage>
</organism>
<evidence type="ECO:0000313" key="2">
    <source>
        <dbReference type="Proteomes" id="UP001165064"/>
    </source>
</evidence>
<gene>
    <name evidence="1" type="ORF">Amon02_000074000</name>
</gene>
<reference evidence="1" key="1">
    <citation type="submission" date="2023-04" db="EMBL/GenBank/DDBJ databases">
        <title>Ambrosiozyma monospora NBRC 10751.</title>
        <authorList>
            <person name="Ichikawa N."/>
            <person name="Sato H."/>
            <person name="Tonouchi N."/>
        </authorList>
    </citation>
    <scope>NUCLEOTIDE SEQUENCE</scope>
    <source>
        <strain evidence="1">NBRC 10751</strain>
    </source>
</reference>
<comment type="caution">
    <text evidence="1">The sequence shown here is derived from an EMBL/GenBank/DDBJ whole genome shotgun (WGS) entry which is preliminary data.</text>
</comment>